<evidence type="ECO:0000256" key="1">
    <source>
        <dbReference type="SAM" id="MobiDB-lite"/>
    </source>
</evidence>
<proteinExistence type="predicted"/>
<evidence type="ECO:0000313" key="2">
    <source>
        <dbReference type="EMBL" id="QBQ72335.1"/>
    </source>
</evidence>
<sequence length="69" mass="7662">MPLSTGKSNKAREENVEREIAAGKKPKQAVAIAYAQQRKNEGKAEDSDEVVVLLSKLLKLLQKVKDTRL</sequence>
<dbReference type="Proteomes" id="UP000309130">
    <property type="component" value="Segment"/>
</dbReference>
<keyword evidence="3" id="KW-1185">Reference proteome</keyword>
<gene>
    <name evidence="2" type="ORF">CPT_MTx_029</name>
</gene>
<accession>A0A482MFY3</accession>
<dbReference type="EMBL" id="MK618717">
    <property type="protein sequence ID" value="QBQ72335.1"/>
    <property type="molecule type" value="Genomic_DNA"/>
</dbReference>
<feature type="region of interest" description="Disordered" evidence="1">
    <location>
        <begin position="1"/>
        <end position="28"/>
    </location>
</feature>
<evidence type="ECO:0000313" key="3">
    <source>
        <dbReference type="Proteomes" id="UP000309130"/>
    </source>
</evidence>
<name>A0A482MFY3_9CAUD</name>
<reference evidence="3" key="1">
    <citation type="submission" date="2019-03" db="EMBL/GenBank/DDBJ databases">
        <title>Complete Genome Sequence of Serratia marcescens Myophage MTx.</title>
        <authorList>
            <person name="Graham K."/>
            <person name="Freeman M."/>
            <person name="Newkirk H."/>
            <person name="Liu M."/>
            <person name="Ramsey J."/>
            <person name="Cahill J."/>
        </authorList>
    </citation>
    <scope>NUCLEOTIDE SEQUENCE [LARGE SCALE GENOMIC DNA]</scope>
</reference>
<organism evidence="2 3">
    <name type="scientific">Serratia phage MTx</name>
    <dbReference type="NCBI Taxonomy" id="2557553"/>
    <lineage>
        <taxon>Viruses</taxon>
        <taxon>Duplodnaviria</taxon>
        <taxon>Heunggongvirae</taxon>
        <taxon>Uroviricota</taxon>
        <taxon>Caudoviricetes</taxon>
        <taxon>Lindbergviridae</taxon>
        <taxon>Myosmarvirus</taxon>
        <taxon>Myosmarvirus MTx</taxon>
    </lineage>
</organism>
<feature type="compositionally biased region" description="Basic and acidic residues" evidence="1">
    <location>
        <begin position="10"/>
        <end position="22"/>
    </location>
</feature>
<protein>
    <submittedName>
        <fullName evidence="2">Uncharacterized protein</fullName>
    </submittedName>
</protein>